<proteinExistence type="predicted"/>
<sequence>MLIRKLLAVSIAAASLAGVSSVAQARTDVGVVVNFAPPAPKYERVPVARVGYVWTPGYWDWRSNRYAWVSGRYVASRPGYAYHPVRWTHVGNHWRYDRGYWGQSSYRHR</sequence>
<dbReference type="KEGG" id="uru:DSM104443_00500"/>
<gene>
    <name evidence="2" type="ORF">DSM104443_00500</name>
</gene>
<organism evidence="2 3">
    <name type="scientific">Usitatibacter rugosus</name>
    <dbReference type="NCBI Taxonomy" id="2732067"/>
    <lineage>
        <taxon>Bacteria</taxon>
        <taxon>Pseudomonadati</taxon>
        <taxon>Pseudomonadota</taxon>
        <taxon>Betaproteobacteria</taxon>
        <taxon>Nitrosomonadales</taxon>
        <taxon>Usitatibacteraceae</taxon>
        <taxon>Usitatibacter</taxon>
    </lineage>
</organism>
<dbReference type="Proteomes" id="UP000501534">
    <property type="component" value="Chromosome"/>
</dbReference>
<dbReference type="AlphaFoldDB" id="A0A6M4GQW1"/>
<feature type="chain" id="PRO_5026976923" description="YXWGXW repeat-containing protein" evidence="1">
    <location>
        <begin position="26"/>
        <end position="109"/>
    </location>
</feature>
<accession>A0A6M4GQW1</accession>
<keyword evidence="1" id="KW-0732">Signal</keyword>
<protein>
    <recommendedName>
        <fullName evidence="4">YXWGXW repeat-containing protein</fullName>
    </recommendedName>
</protein>
<evidence type="ECO:0000313" key="2">
    <source>
        <dbReference type="EMBL" id="QJR09456.1"/>
    </source>
</evidence>
<name>A0A6M4GQW1_9PROT</name>
<evidence type="ECO:0000313" key="3">
    <source>
        <dbReference type="Proteomes" id="UP000501534"/>
    </source>
</evidence>
<evidence type="ECO:0008006" key="4">
    <source>
        <dbReference type="Google" id="ProtNLM"/>
    </source>
</evidence>
<dbReference type="InterPro" id="IPR024447">
    <property type="entry name" value="YXWGXW_rpt"/>
</dbReference>
<dbReference type="EMBL" id="CP053069">
    <property type="protein sequence ID" value="QJR09456.1"/>
    <property type="molecule type" value="Genomic_DNA"/>
</dbReference>
<dbReference type="Pfam" id="PF12779">
    <property type="entry name" value="WXXGXW"/>
    <property type="match status" value="1"/>
</dbReference>
<feature type="signal peptide" evidence="1">
    <location>
        <begin position="1"/>
        <end position="25"/>
    </location>
</feature>
<keyword evidence="3" id="KW-1185">Reference proteome</keyword>
<reference evidence="2 3" key="1">
    <citation type="submission" date="2020-04" db="EMBL/GenBank/DDBJ databases">
        <title>Usitatibacter rugosus gen. nov., sp. nov. and Usitatibacter palustris sp. nov., novel members of Usitatibacteraceae fam. nov. within the order Nitrosomonadales isolated from soil.</title>
        <authorList>
            <person name="Huber K.J."/>
            <person name="Neumann-Schaal M."/>
            <person name="Geppert A."/>
            <person name="Luckner M."/>
            <person name="Wanner G."/>
            <person name="Overmann J."/>
        </authorList>
    </citation>
    <scope>NUCLEOTIDE SEQUENCE [LARGE SCALE GENOMIC DNA]</scope>
    <source>
        <strain evidence="2 3">0125_3</strain>
    </source>
</reference>
<evidence type="ECO:0000256" key="1">
    <source>
        <dbReference type="SAM" id="SignalP"/>
    </source>
</evidence>
<dbReference type="RefSeq" id="WP_171089172.1">
    <property type="nucleotide sequence ID" value="NZ_CP053069.1"/>
</dbReference>